<keyword evidence="10" id="KW-1185">Reference proteome</keyword>
<dbReference type="RefSeq" id="WP_407032466.1">
    <property type="nucleotide sequence ID" value="NZ_JAQGEF010000023.1"/>
</dbReference>
<evidence type="ECO:0000256" key="3">
    <source>
        <dbReference type="ARBA" id="ARBA00022989"/>
    </source>
</evidence>
<evidence type="ECO:0000259" key="8">
    <source>
        <dbReference type="Pfam" id="PF04116"/>
    </source>
</evidence>
<comment type="subcellular location">
    <subcellularLocation>
        <location evidence="1">Endomembrane system</location>
        <topology evidence="1">Multi-pass membrane protein</topology>
    </subcellularLocation>
</comment>
<reference evidence="9 10" key="1">
    <citation type="submission" date="2022-12" db="EMBL/GenBank/DDBJ databases">
        <title>Chitinophagaceae gen. sp. nov., a new member of the family Chitinophagaceae, isolated from soil in a chemical factory.</title>
        <authorList>
            <person name="Ke Z."/>
        </authorList>
    </citation>
    <scope>NUCLEOTIDE SEQUENCE [LARGE SCALE GENOMIC DNA]</scope>
    <source>
        <strain evidence="9 10">LY-5</strain>
    </source>
</reference>
<keyword evidence="5" id="KW-0443">Lipid metabolism</keyword>
<gene>
    <name evidence="9" type="ORF">O3P16_15070</name>
</gene>
<feature type="transmembrane region" description="Helical" evidence="7">
    <location>
        <begin position="300"/>
        <end position="321"/>
    </location>
</feature>
<dbReference type="Proteomes" id="UP001210231">
    <property type="component" value="Unassembled WGS sequence"/>
</dbReference>
<feature type="transmembrane region" description="Helical" evidence="7">
    <location>
        <begin position="374"/>
        <end position="393"/>
    </location>
</feature>
<name>A0ABT4UMR0_9BACT</name>
<feature type="domain" description="Fatty acid hydroxylase" evidence="8">
    <location>
        <begin position="81"/>
        <end position="214"/>
    </location>
</feature>
<feature type="transmembrane region" description="Helical" evidence="7">
    <location>
        <begin position="6"/>
        <end position="24"/>
    </location>
</feature>
<keyword evidence="4" id="KW-0560">Oxidoreductase</keyword>
<evidence type="ECO:0000256" key="1">
    <source>
        <dbReference type="ARBA" id="ARBA00004127"/>
    </source>
</evidence>
<dbReference type="Pfam" id="PF04116">
    <property type="entry name" value="FA_hydroxylase"/>
    <property type="match status" value="1"/>
</dbReference>
<proteinExistence type="predicted"/>
<protein>
    <submittedName>
        <fullName evidence="9">Sterol desaturase family protein</fullName>
    </submittedName>
</protein>
<sequence>MELNYLAFVLPAFFFFCGLEYYLSLKKDNKVYHFSETISNLNVGIFERTCDLFVTALLHFYFVWLYNNYAVFNIKATVLTWILLFLATDLLWYWYHRLGHRVNLLWSAHVVHHQSDDFNYTVSARITIFQAFFRAIFWSFIPILGFPPQMITIILLLHGAYPFFTHTQLVGKLGLLEKVLVTPSHHRVHHSSNEKYLDKNFGDMLIIWDKIFGTFIEEDEKEETKYGITDPLNSYSFLWQHFHFLLEIGVSFKRAKGFKARWRTLFGAPEEIDPGIRKELEQKLLVAPSQKTLSPQLRQFTVVNTLFTLGFVFFFLLFGYYQTPYQLIVGGIFVLVSVIYTGAILEQRRWIFHIEFARVTLFSGYLTLIYPHFYLVSLVACTITLIVFFYNSANRSYKRLLSIDR</sequence>
<feature type="transmembrane region" description="Helical" evidence="7">
    <location>
        <begin position="327"/>
        <end position="345"/>
    </location>
</feature>
<comment type="caution">
    <text evidence="9">The sequence shown here is derived from an EMBL/GenBank/DDBJ whole genome shotgun (WGS) entry which is preliminary data.</text>
</comment>
<dbReference type="EMBL" id="JAQGEF010000023">
    <property type="protein sequence ID" value="MDA3616136.1"/>
    <property type="molecule type" value="Genomic_DNA"/>
</dbReference>
<evidence type="ECO:0000256" key="2">
    <source>
        <dbReference type="ARBA" id="ARBA00022692"/>
    </source>
</evidence>
<dbReference type="PANTHER" id="PTHR21624:SF1">
    <property type="entry name" value="ALKYLGLYCEROL MONOOXYGENASE"/>
    <property type="match status" value="1"/>
</dbReference>
<keyword evidence="6 7" id="KW-0472">Membrane</keyword>
<evidence type="ECO:0000256" key="4">
    <source>
        <dbReference type="ARBA" id="ARBA00023002"/>
    </source>
</evidence>
<feature type="transmembrane region" description="Helical" evidence="7">
    <location>
        <begin position="78"/>
        <end position="95"/>
    </location>
</feature>
<feature type="transmembrane region" description="Helical" evidence="7">
    <location>
        <begin position="45"/>
        <end position="66"/>
    </location>
</feature>
<evidence type="ECO:0000256" key="5">
    <source>
        <dbReference type="ARBA" id="ARBA00023098"/>
    </source>
</evidence>
<accession>A0ABT4UMR0</accession>
<dbReference type="PANTHER" id="PTHR21624">
    <property type="entry name" value="STEROL DESATURASE-RELATED PROTEIN"/>
    <property type="match status" value="1"/>
</dbReference>
<evidence type="ECO:0000256" key="6">
    <source>
        <dbReference type="ARBA" id="ARBA00023136"/>
    </source>
</evidence>
<evidence type="ECO:0000313" key="9">
    <source>
        <dbReference type="EMBL" id="MDA3616136.1"/>
    </source>
</evidence>
<organism evidence="9 10">
    <name type="scientific">Polluticaenibacter yanchengensis</name>
    <dbReference type="NCBI Taxonomy" id="3014562"/>
    <lineage>
        <taxon>Bacteria</taxon>
        <taxon>Pseudomonadati</taxon>
        <taxon>Bacteroidota</taxon>
        <taxon>Chitinophagia</taxon>
        <taxon>Chitinophagales</taxon>
        <taxon>Chitinophagaceae</taxon>
        <taxon>Polluticaenibacter</taxon>
    </lineage>
</organism>
<dbReference type="InterPro" id="IPR006694">
    <property type="entry name" value="Fatty_acid_hydroxylase"/>
</dbReference>
<keyword evidence="3 7" id="KW-1133">Transmembrane helix</keyword>
<evidence type="ECO:0000313" key="10">
    <source>
        <dbReference type="Proteomes" id="UP001210231"/>
    </source>
</evidence>
<dbReference type="InterPro" id="IPR051689">
    <property type="entry name" value="Sterol_desaturase/TMEM195"/>
</dbReference>
<keyword evidence="2 7" id="KW-0812">Transmembrane</keyword>
<evidence type="ECO:0000256" key="7">
    <source>
        <dbReference type="SAM" id="Phobius"/>
    </source>
</evidence>